<dbReference type="Proteomes" id="UP000625574">
    <property type="component" value="Unassembled WGS sequence"/>
</dbReference>
<dbReference type="NCBIfam" id="NF002231">
    <property type="entry name" value="PRK01130.1"/>
    <property type="match status" value="1"/>
</dbReference>
<evidence type="ECO:0000256" key="2">
    <source>
        <dbReference type="ARBA" id="ARBA00002147"/>
    </source>
</evidence>
<proteinExistence type="inferred from homology"/>
<keyword evidence="5 7" id="KW-0413">Isomerase</keyword>
<comment type="catalytic activity">
    <reaction evidence="1 7">
        <text>an N-acyl-D-glucosamine 6-phosphate = an N-acyl-D-mannosamine 6-phosphate</text>
        <dbReference type="Rhea" id="RHEA:23932"/>
        <dbReference type="ChEBI" id="CHEBI:57599"/>
        <dbReference type="ChEBI" id="CHEBI:57666"/>
        <dbReference type="EC" id="5.1.3.9"/>
    </reaction>
</comment>
<dbReference type="HAMAP" id="MF_01235">
    <property type="entry name" value="ManNAc6P_epimer"/>
    <property type="match status" value="1"/>
</dbReference>
<evidence type="ECO:0000256" key="4">
    <source>
        <dbReference type="ARBA" id="ARBA00007439"/>
    </source>
</evidence>
<evidence type="ECO:0000313" key="8">
    <source>
        <dbReference type="EMBL" id="MBI8999691.1"/>
    </source>
</evidence>
<dbReference type="Pfam" id="PF04131">
    <property type="entry name" value="NanE"/>
    <property type="match status" value="1"/>
</dbReference>
<protein>
    <recommendedName>
        <fullName evidence="7">Putative N-acetylmannosamine-6-phosphate 2-epimerase</fullName>
        <ecNumber evidence="7">5.1.3.9</ecNumber>
    </recommendedName>
    <alternativeName>
        <fullName evidence="7">ManNAc-6-P epimerase</fullName>
    </alternativeName>
</protein>
<dbReference type="InterPro" id="IPR013785">
    <property type="entry name" value="Aldolase_TIM"/>
</dbReference>
<evidence type="ECO:0000256" key="5">
    <source>
        <dbReference type="ARBA" id="ARBA00023235"/>
    </source>
</evidence>
<organism evidence="8 9">
    <name type="scientific">Corynebacterium marambiense</name>
    <dbReference type="NCBI Taxonomy" id="2765364"/>
    <lineage>
        <taxon>Bacteria</taxon>
        <taxon>Bacillati</taxon>
        <taxon>Actinomycetota</taxon>
        <taxon>Actinomycetes</taxon>
        <taxon>Mycobacteriales</taxon>
        <taxon>Corynebacteriaceae</taxon>
        <taxon>Corynebacterium</taxon>
    </lineage>
</organism>
<dbReference type="InterPro" id="IPR011060">
    <property type="entry name" value="RibuloseP-bd_barrel"/>
</dbReference>
<keyword evidence="9" id="KW-1185">Reference proteome</keyword>
<evidence type="ECO:0000256" key="7">
    <source>
        <dbReference type="HAMAP-Rule" id="MF_01235"/>
    </source>
</evidence>
<dbReference type="EMBL" id="JAEIOT010000004">
    <property type="protein sequence ID" value="MBI8999691.1"/>
    <property type="molecule type" value="Genomic_DNA"/>
</dbReference>
<dbReference type="InterPro" id="IPR007260">
    <property type="entry name" value="NanE"/>
</dbReference>
<sequence>MDALLDRLRGGLVVSCQAYPGEPLRRAEITAAMAKAVVEGGARAVRVQGVADIAAARQAVEVPVIGLIKHGHDGVYITPSVAHARACALAGADVVAIDATLRERGNGESFADAVAAIHAEFPGVAVMADCASVPDAVAAAEAGADIIGTTLAGYTPGYEHAREKTPGPDHAFIDEVLAVVDRPVLVEGRLHRPEDVADVFERGAFAACVGTAITHPTTITSWFVPQAPKHQAL</sequence>
<evidence type="ECO:0000256" key="6">
    <source>
        <dbReference type="ARBA" id="ARBA00023277"/>
    </source>
</evidence>
<dbReference type="EC" id="5.1.3.9" evidence="7"/>
<name>A0ABS0VTL4_9CORY</name>
<accession>A0ABS0VTL4</accession>
<dbReference type="PANTHER" id="PTHR36204:SF1">
    <property type="entry name" value="N-ACETYLMANNOSAMINE-6-PHOSPHATE 2-EPIMERASE-RELATED"/>
    <property type="match status" value="1"/>
</dbReference>
<evidence type="ECO:0000313" key="9">
    <source>
        <dbReference type="Proteomes" id="UP000625574"/>
    </source>
</evidence>
<reference evidence="8 9" key="1">
    <citation type="submission" date="2020-12" db="EMBL/GenBank/DDBJ databases">
        <title>Genome public.</title>
        <authorList>
            <person name="Sun Q."/>
        </authorList>
    </citation>
    <scope>NUCLEOTIDE SEQUENCE [LARGE SCALE GENOMIC DNA]</scope>
    <source>
        <strain evidence="8 9">CCM 8864</strain>
    </source>
</reference>
<gene>
    <name evidence="7" type="primary">nanE</name>
    <name evidence="8" type="ORF">JDV76_01700</name>
</gene>
<comment type="pathway">
    <text evidence="3 7">Amino-sugar metabolism; N-acetylneuraminate degradation; D-fructose 6-phosphate from N-acetylneuraminate: step 3/5.</text>
</comment>
<comment type="similarity">
    <text evidence="4 7">Belongs to the NanE family.</text>
</comment>
<evidence type="ECO:0000256" key="1">
    <source>
        <dbReference type="ARBA" id="ARBA00000056"/>
    </source>
</evidence>
<evidence type="ECO:0000256" key="3">
    <source>
        <dbReference type="ARBA" id="ARBA00005081"/>
    </source>
</evidence>
<keyword evidence="6 7" id="KW-0119">Carbohydrate metabolism</keyword>
<dbReference type="PANTHER" id="PTHR36204">
    <property type="entry name" value="N-ACETYLMANNOSAMINE-6-PHOSPHATE 2-EPIMERASE-RELATED"/>
    <property type="match status" value="1"/>
</dbReference>
<dbReference type="SUPFAM" id="SSF51366">
    <property type="entry name" value="Ribulose-phoshate binding barrel"/>
    <property type="match status" value="1"/>
</dbReference>
<dbReference type="Gene3D" id="3.20.20.70">
    <property type="entry name" value="Aldolase class I"/>
    <property type="match status" value="1"/>
</dbReference>
<comment type="caution">
    <text evidence="8">The sequence shown here is derived from an EMBL/GenBank/DDBJ whole genome shotgun (WGS) entry which is preliminary data.</text>
</comment>
<dbReference type="CDD" id="cd04729">
    <property type="entry name" value="NanE"/>
    <property type="match status" value="1"/>
</dbReference>
<comment type="function">
    <text evidence="2 7">Converts N-acetylmannosamine-6-phosphate (ManNAc-6-P) to N-acetylglucosamine-6-phosphate (GlcNAc-6-P).</text>
</comment>